<organism evidence="10 11">
    <name type="scientific">Fusarium mangiferae</name>
    <name type="common">Mango malformation disease fungus</name>
    <dbReference type="NCBI Taxonomy" id="192010"/>
    <lineage>
        <taxon>Eukaryota</taxon>
        <taxon>Fungi</taxon>
        <taxon>Dikarya</taxon>
        <taxon>Ascomycota</taxon>
        <taxon>Pezizomycotina</taxon>
        <taxon>Sordariomycetes</taxon>
        <taxon>Hypocreomycetidae</taxon>
        <taxon>Hypocreales</taxon>
        <taxon>Nectriaceae</taxon>
        <taxon>Fusarium</taxon>
        <taxon>Fusarium fujikuroi species complex</taxon>
    </lineage>
</organism>
<evidence type="ECO:0000313" key="10">
    <source>
        <dbReference type="EMBL" id="CVK94103.1"/>
    </source>
</evidence>
<evidence type="ECO:0000256" key="3">
    <source>
        <dbReference type="ARBA" id="ARBA00022679"/>
    </source>
</evidence>
<dbReference type="InterPro" id="IPR008271">
    <property type="entry name" value="Ser/Thr_kinase_AS"/>
</dbReference>
<evidence type="ECO:0000256" key="5">
    <source>
        <dbReference type="ARBA" id="ARBA00022777"/>
    </source>
</evidence>
<dbReference type="GO" id="GO:0004674">
    <property type="term" value="F:protein serine/threonine kinase activity"/>
    <property type="evidence" value="ECO:0007669"/>
    <property type="project" value="UniProtKB-KW"/>
</dbReference>
<keyword evidence="11" id="KW-1185">Reference proteome</keyword>
<dbReference type="SUPFAM" id="SSF56112">
    <property type="entry name" value="Protein kinase-like (PK-like)"/>
    <property type="match status" value="1"/>
</dbReference>
<dbReference type="Gene3D" id="1.10.510.10">
    <property type="entry name" value="Transferase(Phosphotransferase) domain 1"/>
    <property type="match status" value="1"/>
</dbReference>
<dbReference type="InterPro" id="IPR051334">
    <property type="entry name" value="SRPK"/>
</dbReference>
<dbReference type="Pfam" id="PF00069">
    <property type="entry name" value="Pkinase"/>
    <property type="match status" value="1"/>
</dbReference>
<dbReference type="PANTHER" id="PTHR47634">
    <property type="entry name" value="PROTEIN KINASE DOMAIN-CONTAINING PROTEIN-RELATED"/>
    <property type="match status" value="1"/>
</dbReference>
<dbReference type="VEuPathDB" id="FungiDB:FMAN_16127"/>
<reference evidence="11" key="1">
    <citation type="journal article" date="2016" name="Genome Biol. Evol.">
        <title>Comparative 'omics' of the Fusarium fujikuroi species complex highlights differences in genetic potential and metabolite synthesis.</title>
        <authorList>
            <person name="Niehaus E.-M."/>
            <person name="Muensterkoetter M."/>
            <person name="Proctor R.H."/>
            <person name="Brown D.W."/>
            <person name="Sharon A."/>
            <person name="Idan Y."/>
            <person name="Oren-Young L."/>
            <person name="Sieber C.M."/>
            <person name="Novak O."/>
            <person name="Pencik A."/>
            <person name="Tarkowska D."/>
            <person name="Hromadova K."/>
            <person name="Freeman S."/>
            <person name="Maymon M."/>
            <person name="Elazar M."/>
            <person name="Youssef S.A."/>
            <person name="El-Shabrawy E.S.M."/>
            <person name="Shalaby A.B.A."/>
            <person name="Houterman P."/>
            <person name="Brock N.L."/>
            <person name="Burkhardt I."/>
            <person name="Tsavkelova E.A."/>
            <person name="Dickschat J.S."/>
            <person name="Galuszka P."/>
            <person name="Gueldener U."/>
            <person name="Tudzynski B."/>
        </authorList>
    </citation>
    <scope>NUCLEOTIDE SEQUENCE [LARGE SCALE GENOMIC DNA]</scope>
    <source>
        <strain evidence="11">MRC7560</strain>
    </source>
</reference>
<evidence type="ECO:0000256" key="1">
    <source>
        <dbReference type="ARBA" id="ARBA00012513"/>
    </source>
</evidence>
<dbReference type="EMBL" id="FCQH01000006">
    <property type="protein sequence ID" value="CVK94103.1"/>
    <property type="molecule type" value="Genomic_DNA"/>
</dbReference>
<evidence type="ECO:0000256" key="6">
    <source>
        <dbReference type="ARBA" id="ARBA00022840"/>
    </source>
</evidence>
<gene>
    <name evidence="10" type="ORF">FMAN_16127</name>
</gene>
<evidence type="ECO:0000256" key="8">
    <source>
        <dbReference type="ARBA" id="ARBA00048679"/>
    </source>
</evidence>
<keyword evidence="3" id="KW-0808">Transferase</keyword>
<keyword evidence="6" id="KW-0067">ATP-binding</keyword>
<protein>
    <recommendedName>
        <fullName evidence="1">non-specific serine/threonine protein kinase</fullName>
        <ecNumber evidence="1">2.7.11.1</ecNumber>
    </recommendedName>
</protein>
<sequence>MAAKSAPNFYQTHLTTTFFRRAPSFWSRRHSSISNGTTTHMINEPVDEEFLYEERLKYFHPTRAGDVLDGRFKAIAKLGFGAGSTVWLAENLKLRVSPFLSLILSLSPYLSVCLSLYAGEFNSVDGSSKFWSSDIPRYVSIKVPTIDSNASGESKRSKLISSTNPSHPGLSFIRLPIEEFQSEGPEGTHFCLVYKPMRETLYHWQRRLPKQRLPLPLFKSYAFLILQALDYLHTECHLIHTDIKDDNILVTIENDSVFADFVKNLTTNPQPRHVRTGDGRVIYLSQDDFGPLRGNMVLPALADFNQSFPGLDGNKGHLSPIQSHRYRAPEVLLGCPWSYSVDIWNFGLVMWNMLENTSLFENIVGDDGEYDAHIHLAQIVSLLGDPPETLVNRERVYRKLKLGRTVENPMGRGCETMNEYWGGPFFDEHEDEKDVFLDFASSMLQWVPEKRKTAKELLQHRVFDSLEKERERYFQTYV</sequence>
<dbReference type="AlphaFoldDB" id="A0A1L7TDA2"/>
<dbReference type="InterPro" id="IPR011009">
    <property type="entry name" value="Kinase-like_dom_sf"/>
</dbReference>
<proteinExistence type="predicted"/>
<keyword evidence="4" id="KW-0547">Nucleotide-binding</keyword>
<dbReference type="GO" id="GO:0005524">
    <property type="term" value="F:ATP binding"/>
    <property type="evidence" value="ECO:0007669"/>
    <property type="project" value="UniProtKB-KW"/>
</dbReference>
<comment type="caution">
    <text evidence="10">The sequence shown here is derived from an EMBL/GenBank/DDBJ whole genome shotgun (WGS) entry which is preliminary data.</text>
</comment>
<evidence type="ECO:0000256" key="2">
    <source>
        <dbReference type="ARBA" id="ARBA00022527"/>
    </source>
</evidence>
<dbReference type="SMART" id="SM00220">
    <property type="entry name" value="S_TKc"/>
    <property type="match status" value="1"/>
</dbReference>
<comment type="catalytic activity">
    <reaction evidence="8">
        <text>L-seryl-[protein] + ATP = O-phospho-L-seryl-[protein] + ADP + H(+)</text>
        <dbReference type="Rhea" id="RHEA:17989"/>
        <dbReference type="Rhea" id="RHEA-COMP:9863"/>
        <dbReference type="Rhea" id="RHEA-COMP:11604"/>
        <dbReference type="ChEBI" id="CHEBI:15378"/>
        <dbReference type="ChEBI" id="CHEBI:29999"/>
        <dbReference type="ChEBI" id="CHEBI:30616"/>
        <dbReference type="ChEBI" id="CHEBI:83421"/>
        <dbReference type="ChEBI" id="CHEBI:456216"/>
        <dbReference type="EC" id="2.7.11.1"/>
    </reaction>
</comment>
<dbReference type="GeneID" id="65094919"/>
<dbReference type="EC" id="2.7.11.1" evidence="1"/>
<accession>A0A1L7TDA2</accession>
<dbReference type="Gene3D" id="3.30.200.20">
    <property type="entry name" value="Phosphorylase Kinase, domain 1"/>
    <property type="match status" value="2"/>
</dbReference>
<dbReference type="PROSITE" id="PS50011">
    <property type="entry name" value="PROTEIN_KINASE_DOM"/>
    <property type="match status" value="1"/>
</dbReference>
<dbReference type="GO" id="GO:0000245">
    <property type="term" value="P:spliceosomal complex assembly"/>
    <property type="evidence" value="ECO:0007669"/>
    <property type="project" value="TreeGrafter"/>
</dbReference>
<dbReference type="Proteomes" id="UP000184255">
    <property type="component" value="Unassembled WGS sequence"/>
</dbReference>
<comment type="catalytic activity">
    <reaction evidence="7">
        <text>L-threonyl-[protein] + ATP = O-phospho-L-threonyl-[protein] + ADP + H(+)</text>
        <dbReference type="Rhea" id="RHEA:46608"/>
        <dbReference type="Rhea" id="RHEA-COMP:11060"/>
        <dbReference type="Rhea" id="RHEA-COMP:11605"/>
        <dbReference type="ChEBI" id="CHEBI:15378"/>
        <dbReference type="ChEBI" id="CHEBI:30013"/>
        <dbReference type="ChEBI" id="CHEBI:30616"/>
        <dbReference type="ChEBI" id="CHEBI:61977"/>
        <dbReference type="ChEBI" id="CHEBI:456216"/>
        <dbReference type="EC" id="2.7.11.1"/>
    </reaction>
</comment>
<dbReference type="InterPro" id="IPR000719">
    <property type="entry name" value="Prot_kinase_dom"/>
</dbReference>
<keyword evidence="5" id="KW-0418">Kinase</keyword>
<name>A0A1L7TDA2_FUSMA</name>
<dbReference type="PROSITE" id="PS00108">
    <property type="entry name" value="PROTEIN_KINASE_ST"/>
    <property type="match status" value="1"/>
</dbReference>
<dbReference type="RefSeq" id="XP_041682641.1">
    <property type="nucleotide sequence ID" value="XM_041832148.1"/>
</dbReference>
<evidence type="ECO:0000313" key="11">
    <source>
        <dbReference type="Proteomes" id="UP000184255"/>
    </source>
</evidence>
<dbReference type="PANTHER" id="PTHR47634:SF9">
    <property type="entry name" value="PROTEIN KINASE DOMAIN-CONTAINING PROTEIN-RELATED"/>
    <property type="match status" value="1"/>
</dbReference>
<keyword evidence="2" id="KW-0723">Serine/threonine-protein kinase</keyword>
<dbReference type="GO" id="GO:0050684">
    <property type="term" value="P:regulation of mRNA processing"/>
    <property type="evidence" value="ECO:0007669"/>
    <property type="project" value="TreeGrafter"/>
</dbReference>
<evidence type="ECO:0000259" key="9">
    <source>
        <dbReference type="PROSITE" id="PS50011"/>
    </source>
</evidence>
<evidence type="ECO:0000256" key="4">
    <source>
        <dbReference type="ARBA" id="ARBA00022741"/>
    </source>
</evidence>
<evidence type="ECO:0000256" key="7">
    <source>
        <dbReference type="ARBA" id="ARBA00047899"/>
    </source>
</evidence>
<feature type="domain" description="Protein kinase" evidence="9">
    <location>
        <begin position="72"/>
        <end position="463"/>
    </location>
</feature>